<feature type="domain" description="DUF4097" evidence="3">
    <location>
        <begin position="55"/>
        <end position="262"/>
    </location>
</feature>
<feature type="transmembrane region" description="Helical" evidence="2">
    <location>
        <begin position="18"/>
        <end position="35"/>
    </location>
</feature>
<dbReference type="AlphaFoldDB" id="A0A4R7ZDS8"/>
<proteinExistence type="predicted"/>
<dbReference type="EMBL" id="SODF01000003">
    <property type="protein sequence ID" value="TDW15066.1"/>
    <property type="molecule type" value="Genomic_DNA"/>
</dbReference>
<dbReference type="Gene3D" id="2.160.20.120">
    <property type="match status" value="1"/>
</dbReference>
<keyword evidence="5" id="KW-1185">Reference proteome</keyword>
<feature type="compositionally biased region" description="Polar residues" evidence="1">
    <location>
        <begin position="243"/>
        <end position="257"/>
    </location>
</feature>
<evidence type="ECO:0000313" key="5">
    <source>
        <dbReference type="Proteomes" id="UP000295447"/>
    </source>
</evidence>
<evidence type="ECO:0000313" key="4">
    <source>
        <dbReference type="EMBL" id="TDW15066.1"/>
    </source>
</evidence>
<reference evidence="4 5" key="1">
    <citation type="submission" date="2019-03" db="EMBL/GenBank/DDBJ databases">
        <title>Genomic Encyclopedia of Type Strains, Phase III (KMG-III): the genomes of soil and plant-associated and newly described type strains.</title>
        <authorList>
            <person name="Whitman W."/>
        </authorList>
    </citation>
    <scope>NUCLEOTIDE SEQUENCE [LARGE SCALE GENOMIC DNA]</scope>
    <source>
        <strain evidence="4 5">VKM Ac-2570</strain>
    </source>
</reference>
<keyword evidence="2" id="KW-1133">Transmembrane helix</keyword>
<protein>
    <submittedName>
        <fullName evidence="4">Putative adhesin</fullName>
    </submittedName>
</protein>
<dbReference type="Pfam" id="PF13349">
    <property type="entry name" value="DUF4097"/>
    <property type="match status" value="1"/>
</dbReference>
<evidence type="ECO:0000259" key="3">
    <source>
        <dbReference type="Pfam" id="PF13349"/>
    </source>
</evidence>
<keyword evidence="2" id="KW-0812">Transmembrane</keyword>
<name>A0A4R7ZDS8_9ACTN</name>
<evidence type="ECO:0000256" key="1">
    <source>
        <dbReference type="SAM" id="MobiDB-lite"/>
    </source>
</evidence>
<dbReference type="InterPro" id="IPR025164">
    <property type="entry name" value="Toastrack_DUF4097"/>
</dbReference>
<comment type="caution">
    <text evidence="4">The sequence shown here is derived from an EMBL/GenBank/DDBJ whole genome shotgun (WGS) entry which is preliminary data.</text>
</comment>
<evidence type="ECO:0000256" key="2">
    <source>
        <dbReference type="SAM" id="Phobius"/>
    </source>
</evidence>
<dbReference type="OrthoDB" id="3817420at2"/>
<gene>
    <name evidence="4" type="ORF">EV650_6546</name>
</gene>
<feature type="region of interest" description="Disordered" evidence="1">
    <location>
        <begin position="208"/>
        <end position="264"/>
    </location>
</feature>
<keyword evidence="2" id="KW-0472">Membrane</keyword>
<accession>A0A4R7ZDS8</accession>
<dbReference type="Proteomes" id="UP000295447">
    <property type="component" value="Unassembled WGS sequence"/>
</dbReference>
<organism evidence="4 5">
    <name type="scientific">Kribbella kalugense</name>
    <dbReference type="NCBI Taxonomy" id="2512221"/>
    <lineage>
        <taxon>Bacteria</taxon>
        <taxon>Bacillati</taxon>
        <taxon>Actinomycetota</taxon>
        <taxon>Actinomycetes</taxon>
        <taxon>Propionibacteriales</taxon>
        <taxon>Kribbellaceae</taxon>
        <taxon>Kribbella</taxon>
    </lineage>
</organism>
<sequence>MSDVQGRPTRSMSTERRYGIAISVALILGGLYWALTGLTDGAKSSQDSYAVHGDSLVVKGGSATVEVKPGDGTDVKVERHFSRNIFGSDPKEKYHEDGGKLELNSGGCGFLAFGCKTSYVLTVPRDLKLTVESSSGNLTLSGFEGGADLKTSSGDIAVHDVGGPLQLEASSGDIEADGLTATSVTSNTSSGSSSLDFTVAPQSVEAEASSGDVSIRIPSGDETYKVDTDTSSGDESATVKIDPNSTRTLKAKTSSGDVSIEYNH</sequence>